<evidence type="ECO:0000313" key="3">
    <source>
        <dbReference type="EMBL" id="MBK9298784.1"/>
    </source>
</evidence>
<dbReference type="EMBL" id="JADJZA010000010">
    <property type="protein sequence ID" value="MBK9298784.1"/>
    <property type="molecule type" value="Genomic_DNA"/>
</dbReference>
<name>A0A936TGF7_9ACTN</name>
<keyword evidence="2" id="KW-0560">Oxidoreductase</keyword>
<protein>
    <submittedName>
        <fullName evidence="3">SDR family oxidoreductase</fullName>
    </submittedName>
</protein>
<dbReference type="PANTHER" id="PTHR43669:SF3">
    <property type="entry name" value="ALCOHOL DEHYDROGENASE, PUTATIVE (AFU_ORTHOLOGUE AFUA_3G03445)-RELATED"/>
    <property type="match status" value="1"/>
</dbReference>
<dbReference type="CDD" id="cd05233">
    <property type="entry name" value="SDR_c"/>
    <property type="match status" value="1"/>
</dbReference>
<accession>A0A936TGF7</accession>
<dbReference type="PRINTS" id="PR00081">
    <property type="entry name" value="GDHRDH"/>
</dbReference>
<dbReference type="SUPFAM" id="SSF51735">
    <property type="entry name" value="NAD(P)-binding Rossmann-fold domains"/>
    <property type="match status" value="1"/>
</dbReference>
<dbReference type="Proteomes" id="UP000727993">
    <property type="component" value="Unassembled WGS sequence"/>
</dbReference>
<evidence type="ECO:0000256" key="2">
    <source>
        <dbReference type="ARBA" id="ARBA00023002"/>
    </source>
</evidence>
<dbReference type="InterPro" id="IPR002347">
    <property type="entry name" value="SDR_fam"/>
</dbReference>
<dbReference type="Gene3D" id="3.40.50.720">
    <property type="entry name" value="NAD(P)-binding Rossmann-like Domain"/>
    <property type="match status" value="1"/>
</dbReference>
<evidence type="ECO:0000256" key="1">
    <source>
        <dbReference type="ARBA" id="ARBA00006484"/>
    </source>
</evidence>
<dbReference type="PANTHER" id="PTHR43669">
    <property type="entry name" value="5-KETO-D-GLUCONATE 5-REDUCTASE"/>
    <property type="match status" value="1"/>
</dbReference>
<sequence length="269" mass="28139">MELAEQTIVITGGASGIGAALARRFAEEGPANLVLADRNLDGARAVAQAVAPGVSGQCVPRQLDVGRDGANEALVADVENNVGPIDLFVANAGIATGASEQADDGVWGSIWDINTMAHVRAARALVPLWLERGGGYLLTTASAAGLLTNLGDAPYSVTKAAAVAFAEWISITYGDRGIKVSCLCPQGVRTPLLFPPGEDGEDTPLAADVVRSMNIIEPEEVAETVLAGLADERFLILPHEEVGRYAAHKGTDRERWMAGMRKLQASLEG</sequence>
<comment type="similarity">
    <text evidence="1">Belongs to the short-chain dehydrogenases/reductases (SDR) family.</text>
</comment>
<dbReference type="InterPro" id="IPR036291">
    <property type="entry name" value="NAD(P)-bd_dom_sf"/>
</dbReference>
<dbReference type="GO" id="GO:0016491">
    <property type="term" value="F:oxidoreductase activity"/>
    <property type="evidence" value="ECO:0007669"/>
    <property type="project" value="UniProtKB-KW"/>
</dbReference>
<dbReference type="PROSITE" id="PS00061">
    <property type="entry name" value="ADH_SHORT"/>
    <property type="match status" value="1"/>
</dbReference>
<organism evidence="3 4">
    <name type="scientific">Candidatus Neomicrothrix subdominans</name>
    <dbReference type="NCBI Taxonomy" id="2954438"/>
    <lineage>
        <taxon>Bacteria</taxon>
        <taxon>Bacillati</taxon>
        <taxon>Actinomycetota</taxon>
        <taxon>Acidimicrobiia</taxon>
        <taxon>Acidimicrobiales</taxon>
        <taxon>Microthrixaceae</taxon>
        <taxon>Candidatus Neomicrothrix</taxon>
    </lineage>
</organism>
<comment type="caution">
    <text evidence="3">The sequence shown here is derived from an EMBL/GenBank/DDBJ whole genome shotgun (WGS) entry which is preliminary data.</text>
</comment>
<dbReference type="InterPro" id="IPR020904">
    <property type="entry name" value="Sc_DH/Rdtase_CS"/>
</dbReference>
<evidence type="ECO:0000313" key="4">
    <source>
        <dbReference type="Proteomes" id="UP000727993"/>
    </source>
</evidence>
<gene>
    <name evidence="3" type="ORF">IPN02_18530</name>
</gene>
<reference evidence="3 4" key="1">
    <citation type="submission" date="2020-10" db="EMBL/GenBank/DDBJ databases">
        <title>Connecting structure to function with the recovery of over 1000 high-quality activated sludge metagenome-assembled genomes encoding full-length rRNA genes using long-read sequencing.</title>
        <authorList>
            <person name="Singleton C.M."/>
            <person name="Petriglieri F."/>
            <person name="Kristensen J.M."/>
            <person name="Kirkegaard R.H."/>
            <person name="Michaelsen T.Y."/>
            <person name="Andersen M.H."/>
            <person name="Karst S.M."/>
            <person name="Dueholm M.S."/>
            <person name="Nielsen P.H."/>
            <person name="Albertsen M."/>
        </authorList>
    </citation>
    <scope>NUCLEOTIDE SEQUENCE [LARGE SCALE GENOMIC DNA]</scope>
    <source>
        <strain evidence="3">Lyne_18-Q3-R50-59_MAXAC.006</strain>
    </source>
</reference>
<proteinExistence type="inferred from homology"/>
<dbReference type="Pfam" id="PF00106">
    <property type="entry name" value="adh_short"/>
    <property type="match status" value="1"/>
</dbReference>
<dbReference type="AlphaFoldDB" id="A0A936TGF7"/>